<name>A0A195F5Q7_9HYME</name>
<evidence type="ECO:0000313" key="2">
    <source>
        <dbReference type="Proteomes" id="UP000078541"/>
    </source>
</evidence>
<dbReference type="AlphaFoldDB" id="A0A195F5Q7"/>
<dbReference type="EMBL" id="KQ981798">
    <property type="protein sequence ID" value="KYN35711.1"/>
    <property type="molecule type" value="Genomic_DNA"/>
</dbReference>
<sequence length="94" mass="10780">ICRAACRQQSDIGQKSRRAWTIRGRTCLKSVVLSSRTVPSRLHVRTVALENSVFFSKLRDYETHRAKSRDRSIRSTTLVGNGNTFFREVPVLFP</sequence>
<evidence type="ECO:0000313" key="1">
    <source>
        <dbReference type="EMBL" id="KYN35711.1"/>
    </source>
</evidence>
<organism evidence="1 2">
    <name type="scientific">Trachymyrmex septentrionalis</name>
    <dbReference type="NCBI Taxonomy" id="34720"/>
    <lineage>
        <taxon>Eukaryota</taxon>
        <taxon>Metazoa</taxon>
        <taxon>Ecdysozoa</taxon>
        <taxon>Arthropoda</taxon>
        <taxon>Hexapoda</taxon>
        <taxon>Insecta</taxon>
        <taxon>Pterygota</taxon>
        <taxon>Neoptera</taxon>
        <taxon>Endopterygota</taxon>
        <taxon>Hymenoptera</taxon>
        <taxon>Apocrita</taxon>
        <taxon>Aculeata</taxon>
        <taxon>Formicoidea</taxon>
        <taxon>Formicidae</taxon>
        <taxon>Myrmicinae</taxon>
        <taxon>Trachymyrmex</taxon>
    </lineage>
</organism>
<keyword evidence="2" id="KW-1185">Reference proteome</keyword>
<proteinExistence type="predicted"/>
<protein>
    <submittedName>
        <fullName evidence="1">Uncharacterized protein</fullName>
    </submittedName>
</protein>
<feature type="non-terminal residue" evidence="1">
    <location>
        <position position="1"/>
    </location>
</feature>
<reference evidence="1 2" key="1">
    <citation type="submission" date="2016-03" db="EMBL/GenBank/DDBJ databases">
        <title>Trachymyrmex septentrionalis WGS genome.</title>
        <authorList>
            <person name="Nygaard S."/>
            <person name="Hu H."/>
            <person name="Boomsma J."/>
            <person name="Zhang G."/>
        </authorList>
    </citation>
    <scope>NUCLEOTIDE SEQUENCE [LARGE SCALE GENOMIC DNA]</scope>
    <source>
        <strain evidence="1">Tsep2-gDNA-1</strain>
        <tissue evidence="1">Whole body</tissue>
    </source>
</reference>
<dbReference type="Proteomes" id="UP000078541">
    <property type="component" value="Unassembled WGS sequence"/>
</dbReference>
<gene>
    <name evidence="1" type="ORF">ALC56_09911</name>
</gene>
<accession>A0A195F5Q7</accession>